<protein>
    <submittedName>
        <fullName evidence="6">NAC domain-containing protein 78</fullName>
    </submittedName>
</protein>
<name>A0A830D287_9LAMI</name>
<reference evidence="6" key="1">
    <citation type="submission" date="2020-07" db="EMBL/GenBank/DDBJ databases">
        <title>Ethylene signaling mediates host invasion by parasitic plants.</title>
        <authorList>
            <person name="Yoshida S."/>
        </authorList>
    </citation>
    <scope>NUCLEOTIDE SEQUENCE</scope>
    <source>
        <strain evidence="6">Okayama</strain>
    </source>
</reference>
<dbReference type="SUPFAM" id="SSF101941">
    <property type="entry name" value="NAC domain"/>
    <property type="match status" value="1"/>
</dbReference>
<dbReference type="EMBL" id="BMAC01001194">
    <property type="protein sequence ID" value="GFQ06251.1"/>
    <property type="molecule type" value="Genomic_DNA"/>
</dbReference>
<dbReference type="Proteomes" id="UP000653305">
    <property type="component" value="Unassembled WGS sequence"/>
</dbReference>
<dbReference type="GO" id="GO:0003677">
    <property type="term" value="F:DNA binding"/>
    <property type="evidence" value="ECO:0007669"/>
    <property type="project" value="UniProtKB-KW"/>
</dbReference>
<dbReference type="PANTHER" id="PTHR31719">
    <property type="entry name" value="NAC TRANSCRIPTION FACTOR 56"/>
    <property type="match status" value="1"/>
</dbReference>
<dbReference type="GO" id="GO:0048731">
    <property type="term" value="P:system development"/>
    <property type="evidence" value="ECO:0007669"/>
    <property type="project" value="TreeGrafter"/>
</dbReference>
<sequence length="217" mass="24881">MGARFHPSDEEKITYLLYKVSGLPLPCDNFIDMDDLYGEKEPWEIFGDSDEGELYFFTVLKKIGKKGNRGDYKRFSRNVGTGTWSNKGRKVPIYRKGIRDIIGYKRCFRYERKIEGMGDNGTWLLKEYTLPDKVVRRLEEEYKDYVLCVLKRKSLGKGASGRGGENDQDYVESGLDYMLPSAINIYTCSNLAEKTVSDDDSVRGCCQESDQPIDNHA</sequence>
<evidence type="ECO:0000313" key="6">
    <source>
        <dbReference type="EMBL" id="GFQ06251.1"/>
    </source>
</evidence>
<keyword evidence="7" id="KW-1185">Reference proteome</keyword>
<dbReference type="InterPro" id="IPR003441">
    <property type="entry name" value="NAC-dom"/>
</dbReference>
<comment type="caution">
    <text evidence="6">The sequence shown here is derived from an EMBL/GenBank/DDBJ whole genome shotgun (WGS) entry which is preliminary data.</text>
</comment>
<keyword evidence="1" id="KW-0805">Transcription regulation</keyword>
<dbReference type="AlphaFoldDB" id="A0A830D287"/>
<evidence type="ECO:0000256" key="3">
    <source>
        <dbReference type="ARBA" id="ARBA00023163"/>
    </source>
</evidence>
<dbReference type="Gene3D" id="2.170.150.80">
    <property type="entry name" value="NAC domain"/>
    <property type="match status" value="1"/>
</dbReference>
<keyword evidence="3" id="KW-0804">Transcription</keyword>
<proteinExistence type="predicted"/>
<evidence type="ECO:0000256" key="1">
    <source>
        <dbReference type="ARBA" id="ARBA00023015"/>
    </source>
</evidence>
<feature type="domain" description="NAC" evidence="5">
    <location>
        <begin position="1"/>
        <end position="153"/>
    </location>
</feature>
<organism evidence="6 7">
    <name type="scientific">Phtheirospermum japonicum</name>
    <dbReference type="NCBI Taxonomy" id="374723"/>
    <lineage>
        <taxon>Eukaryota</taxon>
        <taxon>Viridiplantae</taxon>
        <taxon>Streptophyta</taxon>
        <taxon>Embryophyta</taxon>
        <taxon>Tracheophyta</taxon>
        <taxon>Spermatophyta</taxon>
        <taxon>Magnoliopsida</taxon>
        <taxon>eudicotyledons</taxon>
        <taxon>Gunneridae</taxon>
        <taxon>Pentapetalae</taxon>
        <taxon>asterids</taxon>
        <taxon>lamiids</taxon>
        <taxon>Lamiales</taxon>
        <taxon>Orobanchaceae</taxon>
        <taxon>Orobanchaceae incertae sedis</taxon>
        <taxon>Phtheirospermum</taxon>
    </lineage>
</organism>
<accession>A0A830D287</accession>
<evidence type="ECO:0000313" key="7">
    <source>
        <dbReference type="Proteomes" id="UP000653305"/>
    </source>
</evidence>
<evidence type="ECO:0000259" key="5">
    <source>
        <dbReference type="PROSITE" id="PS51005"/>
    </source>
</evidence>
<dbReference type="GO" id="GO:0006355">
    <property type="term" value="P:regulation of DNA-templated transcription"/>
    <property type="evidence" value="ECO:0007669"/>
    <property type="project" value="InterPro"/>
</dbReference>
<gene>
    <name evidence="6" type="ORF">PHJA_002769100</name>
</gene>
<dbReference type="PANTHER" id="PTHR31719:SF43">
    <property type="entry name" value="NAC TRANSCRIPTION FACTOR 56"/>
    <property type="match status" value="1"/>
</dbReference>
<keyword evidence="4" id="KW-0539">Nucleus</keyword>
<dbReference type="OrthoDB" id="1282201at2759"/>
<dbReference type="InterPro" id="IPR036093">
    <property type="entry name" value="NAC_dom_sf"/>
</dbReference>
<keyword evidence="2" id="KW-0238">DNA-binding</keyword>
<evidence type="ECO:0000256" key="2">
    <source>
        <dbReference type="ARBA" id="ARBA00023125"/>
    </source>
</evidence>
<dbReference type="Pfam" id="PF02365">
    <property type="entry name" value="NAM"/>
    <property type="match status" value="1"/>
</dbReference>
<dbReference type="PROSITE" id="PS51005">
    <property type="entry name" value="NAC"/>
    <property type="match status" value="1"/>
</dbReference>
<evidence type="ECO:0000256" key="4">
    <source>
        <dbReference type="ARBA" id="ARBA00023242"/>
    </source>
</evidence>